<gene>
    <name evidence="9" type="primary">mai-2</name>
    <name evidence="9" type="ORF">g.20522</name>
</gene>
<keyword evidence="3" id="KW-0809">Transit peptide</keyword>
<organism evidence="9">
    <name type="scientific">Aceria tosichella</name>
    <name type="common">wheat curl mite</name>
    <dbReference type="NCBI Taxonomy" id="561515"/>
    <lineage>
        <taxon>Eukaryota</taxon>
        <taxon>Metazoa</taxon>
        <taxon>Ecdysozoa</taxon>
        <taxon>Arthropoda</taxon>
        <taxon>Chelicerata</taxon>
        <taxon>Arachnida</taxon>
        <taxon>Acari</taxon>
        <taxon>Acariformes</taxon>
        <taxon>Trombidiformes</taxon>
        <taxon>Prostigmata</taxon>
        <taxon>Eupodina</taxon>
        <taxon>Eriophyoidea</taxon>
        <taxon>Eriophyidae</taxon>
        <taxon>Eriophyinae</taxon>
        <taxon>Aceriini</taxon>
        <taxon>Aceria</taxon>
    </lineage>
</organism>
<dbReference type="SUPFAM" id="SSF64602">
    <property type="entry name" value="F1 ATPase inhibitor, IF1, C-terminal domain"/>
    <property type="match status" value="1"/>
</dbReference>
<dbReference type="PANTHER" id="PTHR48417:SF1">
    <property type="entry name" value="ATP SYNTHASE F1 SUBUNIT EPSILON"/>
    <property type="match status" value="1"/>
</dbReference>
<keyword evidence="4 7" id="KW-0175">Coiled coil</keyword>
<dbReference type="FunFam" id="1.20.5.500:FF:000007">
    <property type="entry name" value="ATPase inhibitor, putative"/>
    <property type="match status" value="1"/>
</dbReference>
<dbReference type="EMBL" id="GGYP01004883">
    <property type="protein sequence ID" value="MDE49654.1"/>
    <property type="molecule type" value="Transcribed_RNA"/>
</dbReference>
<evidence type="ECO:0000256" key="3">
    <source>
        <dbReference type="ARBA" id="ARBA00022946"/>
    </source>
</evidence>
<feature type="coiled-coil region" evidence="7">
    <location>
        <begin position="69"/>
        <end position="110"/>
    </location>
</feature>
<reference evidence="9" key="1">
    <citation type="submission" date="2018-10" db="EMBL/GenBank/DDBJ databases">
        <title>Transcriptome assembly of Aceria tosichella (Wheat curl mite) Type 2.</title>
        <authorList>
            <person name="Scully E.D."/>
            <person name="Geib S.M."/>
            <person name="Palmer N.A."/>
            <person name="Gupta A.K."/>
            <person name="Sarath G."/>
            <person name="Tatineni S."/>
        </authorList>
    </citation>
    <scope>NUCLEOTIDE SEQUENCE</scope>
    <source>
        <strain evidence="9">LincolnNE</strain>
    </source>
</reference>
<name>A0A6G1SGM6_9ACAR</name>
<evidence type="ECO:0000256" key="7">
    <source>
        <dbReference type="SAM" id="Coils"/>
    </source>
</evidence>
<evidence type="ECO:0000256" key="1">
    <source>
        <dbReference type="ARBA" id="ARBA00004173"/>
    </source>
</evidence>
<evidence type="ECO:0000313" key="9">
    <source>
        <dbReference type="EMBL" id="MDE49654.1"/>
    </source>
</evidence>
<evidence type="ECO:0000256" key="5">
    <source>
        <dbReference type="ARBA" id="ARBA00023128"/>
    </source>
</evidence>
<accession>A0A6G1SGM6</accession>
<dbReference type="Gene3D" id="1.20.5.500">
    <property type="entry name" value="Single helix bin"/>
    <property type="match status" value="1"/>
</dbReference>
<evidence type="ECO:0000256" key="8">
    <source>
        <dbReference type="SAM" id="MobiDB-lite"/>
    </source>
</evidence>
<evidence type="ECO:0000256" key="2">
    <source>
        <dbReference type="ARBA" id="ARBA00010901"/>
    </source>
</evidence>
<dbReference type="GO" id="GO:0005739">
    <property type="term" value="C:mitochondrion"/>
    <property type="evidence" value="ECO:0007669"/>
    <property type="project" value="UniProtKB-SubCell"/>
</dbReference>
<dbReference type="Pfam" id="PF04568">
    <property type="entry name" value="IATP"/>
    <property type="match status" value="1"/>
</dbReference>
<sequence length="111" mass="12206">MSALRKIFSTRLISNVPVMSQVRFAGGLGEPGSGAGKGGGAGGSIREAGGSMGKREAAFEDEYFYKQQKEQLKKLKSDLADEIGFHEEQIKRHQEAIARHKQRVNDLDKDK</sequence>
<dbReference type="PANTHER" id="PTHR48417">
    <property type="entry name" value="ATP SYNTHASE F1 SUBUNIT EPSILON"/>
    <property type="match status" value="1"/>
</dbReference>
<dbReference type="AlphaFoldDB" id="A0A6G1SGM6"/>
<evidence type="ECO:0000256" key="6">
    <source>
        <dbReference type="ARBA" id="ARBA00030036"/>
    </source>
</evidence>
<feature type="compositionally biased region" description="Gly residues" evidence="8">
    <location>
        <begin position="27"/>
        <end position="43"/>
    </location>
</feature>
<evidence type="ECO:0000256" key="4">
    <source>
        <dbReference type="ARBA" id="ARBA00023054"/>
    </source>
</evidence>
<protein>
    <recommendedName>
        <fullName evidence="6">ATP synthase F1 subunit epsilon</fullName>
    </recommendedName>
</protein>
<comment type="similarity">
    <text evidence="2">Belongs to the ATPase inhibitor family.</text>
</comment>
<feature type="region of interest" description="Disordered" evidence="8">
    <location>
        <begin position="27"/>
        <end position="53"/>
    </location>
</feature>
<comment type="subcellular location">
    <subcellularLocation>
        <location evidence="1">Mitochondrion</location>
    </subcellularLocation>
</comment>
<keyword evidence="5" id="KW-0496">Mitochondrion</keyword>
<dbReference type="GO" id="GO:0042030">
    <property type="term" value="F:ATPase inhibitor activity"/>
    <property type="evidence" value="ECO:0007669"/>
    <property type="project" value="InterPro"/>
</dbReference>
<dbReference type="InterPro" id="IPR007648">
    <property type="entry name" value="ATPase_inhibitor_mt"/>
</dbReference>
<proteinExistence type="inferred from homology"/>